<dbReference type="Proteomes" id="UP000887458">
    <property type="component" value="Unassembled WGS sequence"/>
</dbReference>
<proteinExistence type="predicted"/>
<evidence type="ECO:0000313" key="1">
    <source>
        <dbReference type="EMBL" id="KAH9412623.1"/>
    </source>
</evidence>
<organism evidence="1 2">
    <name type="scientific">Dermatophagoides pteronyssinus</name>
    <name type="common">European house dust mite</name>
    <dbReference type="NCBI Taxonomy" id="6956"/>
    <lineage>
        <taxon>Eukaryota</taxon>
        <taxon>Metazoa</taxon>
        <taxon>Ecdysozoa</taxon>
        <taxon>Arthropoda</taxon>
        <taxon>Chelicerata</taxon>
        <taxon>Arachnida</taxon>
        <taxon>Acari</taxon>
        <taxon>Acariformes</taxon>
        <taxon>Sarcoptiformes</taxon>
        <taxon>Astigmata</taxon>
        <taxon>Psoroptidia</taxon>
        <taxon>Analgoidea</taxon>
        <taxon>Pyroglyphidae</taxon>
        <taxon>Dermatophagoidinae</taxon>
        <taxon>Dermatophagoides</taxon>
    </lineage>
</organism>
<comment type="caution">
    <text evidence="1">The sequence shown here is derived from an EMBL/GenBank/DDBJ whole genome shotgun (WGS) entry which is preliminary data.</text>
</comment>
<accession>A0ABQ8IQM7</accession>
<reference evidence="1 2" key="1">
    <citation type="journal article" date="2018" name="J. Allergy Clin. Immunol.">
        <title>High-quality assembly of Dermatophagoides pteronyssinus genome and transcriptome reveals a wide range of novel allergens.</title>
        <authorList>
            <person name="Liu X.Y."/>
            <person name="Yang K.Y."/>
            <person name="Wang M.Q."/>
            <person name="Kwok J.S."/>
            <person name="Zeng X."/>
            <person name="Yang Z."/>
            <person name="Xiao X.J."/>
            <person name="Lau C.P."/>
            <person name="Li Y."/>
            <person name="Huang Z.M."/>
            <person name="Ba J.G."/>
            <person name="Yim A.K."/>
            <person name="Ouyang C.Y."/>
            <person name="Ngai S.M."/>
            <person name="Chan T.F."/>
            <person name="Leung E.L."/>
            <person name="Liu L."/>
            <person name="Liu Z.G."/>
            <person name="Tsui S.K."/>
        </authorList>
    </citation>
    <scope>NUCLEOTIDE SEQUENCE [LARGE SCALE GENOMIC DNA]</scope>
    <source>
        <strain evidence="1">Derp</strain>
    </source>
</reference>
<evidence type="ECO:0000313" key="2">
    <source>
        <dbReference type="Proteomes" id="UP000887458"/>
    </source>
</evidence>
<dbReference type="EMBL" id="NJHN03000129">
    <property type="protein sequence ID" value="KAH9412623.1"/>
    <property type="molecule type" value="Genomic_DNA"/>
</dbReference>
<keyword evidence="2" id="KW-1185">Reference proteome</keyword>
<reference evidence="1 2" key="2">
    <citation type="journal article" date="2022" name="Mol. Biol. Evol.">
        <title>Comparative Genomics Reveals Insights into the Divergent Evolution of Astigmatic Mites and Household Pest Adaptations.</title>
        <authorList>
            <person name="Xiong Q."/>
            <person name="Wan A.T."/>
            <person name="Liu X."/>
            <person name="Fung C.S."/>
            <person name="Xiao X."/>
            <person name="Malainual N."/>
            <person name="Hou J."/>
            <person name="Wang L."/>
            <person name="Wang M."/>
            <person name="Yang K.Y."/>
            <person name="Cui Y."/>
            <person name="Leung E.L."/>
            <person name="Nong W."/>
            <person name="Shin S.K."/>
            <person name="Au S.W."/>
            <person name="Jeong K.Y."/>
            <person name="Chew F.T."/>
            <person name="Hui J.H."/>
            <person name="Leung T.F."/>
            <person name="Tungtrongchitr A."/>
            <person name="Zhong N."/>
            <person name="Liu Z."/>
            <person name="Tsui S.K."/>
        </authorList>
    </citation>
    <scope>NUCLEOTIDE SEQUENCE [LARGE SCALE GENOMIC DNA]</scope>
    <source>
        <strain evidence="1">Derp</strain>
    </source>
</reference>
<sequence length="126" mass="14893">MDEILSPLIKDLLKLARFRCGIISIEDSGITLKVRLAFVIGDNLGVNELLGFKQCYWKSSRMRGGRLVEHKKPVGKLYKFFEYRRRKFRRGQQSLFAEKKNSIEMDDSGNNIVDQKYKYIKIKFFY</sequence>
<protein>
    <submittedName>
        <fullName evidence="1">Uncharacterized protein</fullName>
    </submittedName>
</protein>
<gene>
    <name evidence="1" type="ORF">DERP_006586</name>
</gene>
<name>A0ABQ8IQM7_DERPT</name>